<keyword evidence="3" id="KW-1185">Reference proteome</keyword>
<proteinExistence type="predicted"/>
<dbReference type="PANTHER" id="PTHR11243">
    <property type="entry name" value="GROWTH FACTOR RECEPTOR-BOUND PROTEIN"/>
    <property type="match status" value="1"/>
</dbReference>
<dbReference type="Gene3D" id="2.30.29.30">
    <property type="entry name" value="Pleckstrin-homology domain (PH domain)/Phosphotyrosine-binding domain (PTB)"/>
    <property type="match status" value="1"/>
</dbReference>
<sequence>MARSHGRNATSYSGHLVSTMSQRERPRCVKKEAGRSEQLQQSVCSKAETVCGACFQTSRDLVCFLQLDHVNVYLGHDYKSKYKAPTDYCMVLKVKCLSEGLQLPPSGQKLSLHPRVSLITYCGDLISDEIQNKTYFVM</sequence>
<dbReference type="InterPro" id="IPR039664">
    <property type="entry name" value="GRB/APBB1IP"/>
</dbReference>
<reference evidence="2 3" key="1">
    <citation type="submission" date="2021-06" db="EMBL/GenBank/DDBJ databases">
        <authorList>
            <person name="Palmer J.M."/>
        </authorList>
    </citation>
    <scope>NUCLEOTIDE SEQUENCE [LARGE SCALE GENOMIC DNA]</scope>
    <source>
        <strain evidence="2 3">GA_2019</strain>
        <tissue evidence="2">Muscle</tissue>
    </source>
</reference>
<dbReference type="InterPro" id="IPR011993">
    <property type="entry name" value="PH-like_dom_sf"/>
</dbReference>
<feature type="compositionally biased region" description="Polar residues" evidence="1">
    <location>
        <begin position="7"/>
        <end position="21"/>
    </location>
</feature>
<evidence type="ECO:0000256" key="1">
    <source>
        <dbReference type="SAM" id="MobiDB-lite"/>
    </source>
</evidence>
<dbReference type="PANTHER" id="PTHR11243:SF15">
    <property type="entry name" value="RAS-ASSOCIATED AND PLECKSTRIN HOMOLOGY DOMAINS-CONTAINING PROTEIN 1"/>
    <property type="match status" value="1"/>
</dbReference>
<accession>A0ABV0MT51</accession>
<dbReference type="EMBL" id="JAHRIO010011542">
    <property type="protein sequence ID" value="MEQ2162295.1"/>
    <property type="molecule type" value="Genomic_DNA"/>
</dbReference>
<protein>
    <submittedName>
        <fullName evidence="2">Uncharacterized protein</fullName>
    </submittedName>
</protein>
<gene>
    <name evidence="2" type="ORF">GOODEAATRI_018290</name>
</gene>
<organism evidence="2 3">
    <name type="scientific">Goodea atripinnis</name>
    <dbReference type="NCBI Taxonomy" id="208336"/>
    <lineage>
        <taxon>Eukaryota</taxon>
        <taxon>Metazoa</taxon>
        <taxon>Chordata</taxon>
        <taxon>Craniata</taxon>
        <taxon>Vertebrata</taxon>
        <taxon>Euteleostomi</taxon>
        <taxon>Actinopterygii</taxon>
        <taxon>Neopterygii</taxon>
        <taxon>Teleostei</taxon>
        <taxon>Neoteleostei</taxon>
        <taxon>Acanthomorphata</taxon>
        <taxon>Ovalentaria</taxon>
        <taxon>Atherinomorphae</taxon>
        <taxon>Cyprinodontiformes</taxon>
        <taxon>Goodeidae</taxon>
        <taxon>Goodea</taxon>
    </lineage>
</organism>
<feature type="compositionally biased region" description="Basic and acidic residues" evidence="1">
    <location>
        <begin position="22"/>
        <end position="35"/>
    </location>
</feature>
<evidence type="ECO:0000313" key="3">
    <source>
        <dbReference type="Proteomes" id="UP001476798"/>
    </source>
</evidence>
<dbReference type="Proteomes" id="UP001476798">
    <property type="component" value="Unassembled WGS sequence"/>
</dbReference>
<comment type="caution">
    <text evidence="2">The sequence shown here is derived from an EMBL/GenBank/DDBJ whole genome shotgun (WGS) entry which is preliminary data.</text>
</comment>
<evidence type="ECO:0000313" key="2">
    <source>
        <dbReference type="EMBL" id="MEQ2162295.1"/>
    </source>
</evidence>
<name>A0ABV0MT51_9TELE</name>
<feature type="region of interest" description="Disordered" evidence="1">
    <location>
        <begin position="1"/>
        <end position="35"/>
    </location>
</feature>